<protein>
    <submittedName>
        <fullName evidence="1">Phenol hydroxylase subunit</fullName>
        <ecNumber evidence="1">1.14.13.7</ecNumber>
    </submittedName>
</protein>
<keyword evidence="1" id="KW-0560">Oxidoreductase</keyword>
<accession>A0A9W3K6E1</accession>
<dbReference type="Proteomes" id="UP000032866">
    <property type="component" value="Chromosome 2"/>
</dbReference>
<dbReference type="EC" id="1.14.13.7" evidence="1"/>
<evidence type="ECO:0000313" key="1">
    <source>
        <dbReference type="EMBL" id="AFQ51797.1"/>
    </source>
</evidence>
<gene>
    <name evidence="1" type="ORF">GEM_5413</name>
</gene>
<dbReference type="GO" id="GO:0018662">
    <property type="term" value="F:phenol 2-monooxygenase activity"/>
    <property type="evidence" value="ECO:0007669"/>
    <property type="project" value="UniProtKB-EC"/>
</dbReference>
<dbReference type="InterPro" id="IPR010353">
    <property type="entry name" value="DmpK"/>
</dbReference>
<evidence type="ECO:0000313" key="2">
    <source>
        <dbReference type="Proteomes" id="UP000032866"/>
    </source>
</evidence>
<dbReference type="EMBL" id="CP003775">
    <property type="protein sequence ID" value="AFQ51797.1"/>
    <property type="molecule type" value="Genomic_DNA"/>
</dbReference>
<dbReference type="KEGG" id="bct:GEM_5413"/>
<dbReference type="AlphaFoldDB" id="A0A9W3K6E1"/>
<sequence>MGFSVLAGVRFPFWLTAIVDREFELRVRAFPELSRFFACPAERGTDAALKVGMEATPIMNQHPTDLPPLDPGRKCVRVTGTNVRGFVEFEFSLGGAPDLFVELTLSPAAFDAFCREQQVTRLDVEANP</sequence>
<proteinExistence type="predicted"/>
<reference evidence="1 2" key="1">
    <citation type="journal article" date="2012" name="J. Bacteriol.">
        <title>Complete Genome Sequence of Burkholderia sp. Strain GG4, a Betaproteobacterium That Reduces 3-Oxo-N-Acylhomoserine Lactones and Produces Different N-Acylhomoserine Lactones.</title>
        <authorList>
            <person name="Hong K.W."/>
            <person name="Koh C.L."/>
            <person name="Sam C.K."/>
            <person name="Yin W.F."/>
            <person name="Chan K.G."/>
        </authorList>
    </citation>
    <scope>NUCLEOTIDE SEQUENCE [LARGE SCALE GENOMIC DNA]</scope>
    <source>
        <strain evidence="1 2">GG4</strain>
    </source>
</reference>
<dbReference type="Pfam" id="PF06099">
    <property type="entry name" value="Phenol_hyd_sub"/>
    <property type="match status" value="1"/>
</dbReference>
<name>A0A9W3K6E1_BURCE</name>
<organism evidence="1 2">
    <name type="scientific">Burkholderia cepacia GG4</name>
    <dbReference type="NCBI Taxonomy" id="1009846"/>
    <lineage>
        <taxon>Bacteria</taxon>
        <taxon>Pseudomonadati</taxon>
        <taxon>Pseudomonadota</taxon>
        <taxon>Betaproteobacteria</taxon>
        <taxon>Burkholderiales</taxon>
        <taxon>Burkholderiaceae</taxon>
        <taxon>Burkholderia</taxon>
        <taxon>Burkholderia cepacia complex</taxon>
    </lineage>
</organism>